<dbReference type="FunFam" id="3.40.50.300:FF:000590">
    <property type="entry name" value="Ribosome biogenesis GTPase A"/>
    <property type="match status" value="1"/>
</dbReference>
<dbReference type="PROSITE" id="PS51721">
    <property type="entry name" value="G_CP"/>
    <property type="match status" value="1"/>
</dbReference>
<reference evidence="7 8" key="1">
    <citation type="submission" date="2019-12" db="EMBL/GenBank/DDBJ databases">
        <authorList>
            <person name="Yang R."/>
        </authorList>
    </citation>
    <scope>NUCLEOTIDE SEQUENCE [LARGE SCALE GENOMIC DNA]</scope>
    <source>
        <strain evidence="7 8">DONG20-135</strain>
    </source>
</reference>
<evidence type="ECO:0000259" key="6">
    <source>
        <dbReference type="PROSITE" id="PS51721"/>
    </source>
</evidence>
<comment type="similarity">
    <text evidence="4">Belongs to the TRAFAC class YlqF/YawG GTPase family. MTG1 subfamily.</text>
</comment>
<name>A0A6N8U8A3_9FIRM</name>
<dbReference type="AlphaFoldDB" id="A0A6N8U8A3"/>
<accession>A0A6N8U8A3</accession>
<proteinExistence type="inferred from homology"/>
<organism evidence="7 8">
    <name type="scientific">Copranaerobaculum intestinale</name>
    <dbReference type="NCBI Taxonomy" id="2692629"/>
    <lineage>
        <taxon>Bacteria</taxon>
        <taxon>Bacillati</taxon>
        <taxon>Bacillota</taxon>
        <taxon>Erysipelotrichia</taxon>
        <taxon>Erysipelotrichales</taxon>
        <taxon>Erysipelotrichaceae</taxon>
        <taxon>Copranaerobaculum</taxon>
    </lineage>
</organism>
<dbReference type="EMBL" id="WUUQ01000002">
    <property type="protein sequence ID" value="MXQ73584.1"/>
    <property type="molecule type" value="Genomic_DNA"/>
</dbReference>
<dbReference type="InterPro" id="IPR019991">
    <property type="entry name" value="GTP-bd_ribosome_bgen"/>
</dbReference>
<dbReference type="RefSeq" id="WP_160625023.1">
    <property type="nucleotide sequence ID" value="NZ_WUUQ01000002.1"/>
</dbReference>
<comment type="subcellular location">
    <subcellularLocation>
        <location evidence="4">Cytoplasm</location>
    </subcellularLocation>
</comment>
<dbReference type="Gene3D" id="3.40.50.300">
    <property type="entry name" value="P-loop containing nucleotide triphosphate hydrolases"/>
    <property type="match status" value="1"/>
</dbReference>
<evidence type="ECO:0000256" key="4">
    <source>
        <dbReference type="PIRNR" id="PIRNR006230"/>
    </source>
</evidence>
<dbReference type="Pfam" id="PF01926">
    <property type="entry name" value="MMR_HSR1"/>
    <property type="match status" value="1"/>
</dbReference>
<dbReference type="InterPro" id="IPR016478">
    <property type="entry name" value="GTPase_MTG1"/>
</dbReference>
<evidence type="ECO:0000256" key="5">
    <source>
        <dbReference type="PIRSR" id="PIRSR006230-1"/>
    </source>
</evidence>
<evidence type="ECO:0000313" key="8">
    <source>
        <dbReference type="Proteomes" id="UP000434036"/>
    </source>
</evidence>
<dbReference type="GO" id="GO:0005525">
    <property type="term" value="F:GTP binding"/>
    <property type="evidence" value="ECO:0007669"/>
    <property type="project" value="UniProtKB-KW"/>
</dbReference>
<feature type="binding site" evidence="5">
    <location>
        <position position="179"/>
    </location>
    <ligand>
        <name>GTP</name>
        <dbReference type="ChEBI" id="CHEBI:37565"/>
    </ligand>
</feature>
<comment type="function">
    <text evidence="4">Required for a late step of 50S ribosomal subunit assembly. Has GTPase activity.</text>
</comment>
<keyword evidence="8" id="KW-1185">Reference proteome</keyword>
<dbReference type="GO" id="GO:0005737">
    <property type="term" value="C:cytoplasm"/>
    <property type="evidence" value="ECO:0007669"/>
    <property type="project" value="UniProtKB-SubCell"/>
</dbReference>
<dbReference type="InterPro" id="IPR023179">
    <property type="entry name" value="GTP-bd_ortho_bundle_sf"/>
</dbReference>
<feature type="binding site" evidence="5">
    <location>
        <begin position="135"/>
        <end position="140"/>
    </location>
    <ligand>
        <name>GTP</name>
        <dbReference type="ChEBI" id="CHEBI:37565"/>
    </ligand>
</feature>
<evidence type="ECO:0000256" key="1">
    <source>
        <dbReference type="ARBA" id="ARBA00014898"/>
    </source>
</evidence>
<dbReference type="InterPro" id="IPR027417">
    <property type="entry name" value="P-loop_NTPase"/>
</dbReference>
<sequence length="287" mass="32997">MSERKLNINWFPGHMTKAKREMEEKLKLVDMVIELRDARIPSASANPLLADLTKQKPRLIIMSKADKAEPIYSAKWVEKLSKEGVRVVVMDLNHDNVIKIVSEAARELMKAKLERQIRRGIRPRPIRSMVAGVPNVGKSTLINRMAKKKAVQAADRPGVTKALQWVKVSKELELLDTPGVLWPKFDDEQIGLRLAVSGAIRDEILPLEEVAVFAMKFLIQHKPEVIEERYQVTLSDDPYVMLERIADARGYRLKGDVWDEKRTIETFIRDIRDDQLGRITWELPDEM</sequence>
<protein>
    <recommendedName>
        <fullName evidence="1 4">Ribosome biogenesis GTPase A</fullName>
    </recommendedName>
</protein>
<dbReference type="GO" id="GO:0006412">
    <property type="term" value="P:translation"/>
    <property type="evidence" value="ECO:0007669"/>
    <property type="project" value="TreeGrafter"/>
</dbReference>
<evidence type="ECO:0000256" key="3">
    <source>
        <dbReference type="ARBA" id="ARBA00023134"/>
    </source>
</evidence>
<dbReference type="PANTHER" id="PTHR45782">
    <property type="entry name" value="MITOCHONDRIAL RIBOSOME-ASSOCIATED GTPASE 1"/>
    <property type="match status" value="1"/>
</dbReference>
<dbReference type="PIRSF" id="PIRSF006230">
    <property type="entry name" value="MG442"/>
    <property type="match status" value="1"/>
</dbReference>
<reference evidence="7 8" key="2">
    <citation type="submission" date="2020-01" db="EMBL/GenBank/DDBJ databases">
        <title>Clostridiaceae sp. nov. isolated from the gut of human by culturomics.</title>
        <authorList>
            <person name="Chang Y."/>
        </authorList>
    </citation>
    <scope>NUCLEOTIDE SEQUENCE [LARGE SCALE GENOMIC DNA]</scope>
    <source>
        <strain evidence="7 8">DONG20-135</strain>
    </source>
</reference>
<dbReference type="CDD" id="cd01856">
    <property type="entry name" value="YlqF"/>
    <property type="match status" value="1"/>
</dbReference>
<dbReference type="PANTHER" id="PTHR45782:SF4">
    <property type="entry name" value="MITOCHONDRIAL RIBOSOME-ASSOCIATED GTPASE 1"/>
    <property type="match status" value="1"/>
</dbReference>
<keyword evidence="4" id="KW-0963">Cytoplasm</keyword>
<dbReference type="InterPro" id="IPR030378">
    <property type="entry name" value="G_CP_dom"/>
</dbReference>
<dbReference type="NCBIfam" id="TIGR03596">
    <property type="entry name" value="GTPase_YlqF"/>
    <property type="match status" value="1"/>
</dbReference>
<evidence type="ECO:0000313" key="7">
    <source>
        <dbReference type="EMBL" id="MXQ73584.1"/>
    </source>
</evidence>
<dbReference type="Proteomes" id="UP000434036">
    <property type="component" value="Unassembled WGS sequence"/>
</dbReference>
<dbReference type="SUPFAM" id="SSF52540">
    <property type="entry name" value="P-loop containing nucleoside triphosphate hydrolases"/>
    <property type="match status" value="1"/>
</dbReference>
<dbReference type="InterPro" id="IPR006073">
    <property type="entry name" value="GTP-bd"/>
</dbReference>
<feature type="domain" description="CP-type G" evidence="6">
    <location>
        <begin position="19"/>
        <end position="183"/>
    </location>
</feature>
<comment type="caution">
    <text evidence="7">The sequence shown here is derived from an EMBL/GenBank/DDBJ whole genome shotgun (WGS) entry which is preliminary data.</text>
</comment>
<keyword evidence="3 4" id="KW-0342">GTP-binding</keyword>
<gene>
    <name evidence="7" type="primary">ylqF</name>
    <name evidence="7" type="ORF">GSF08_06510</name>
</gene>
<dbReference type="Gene3D" id="1.10.1580.10">
    <property type="match status" value="1"/>
</dbReference>
<evidence type="ECO:0000256" key="2">
    <source>
        <dbReference type="ARBA" id="ARBA00022741"/>
    </source>
</evidence>
<dbReference type="GO" id="GO:0003924">
    <property type="term" value="F:GTPase activity"/>
    <property type="evidence" value="ECO:0007669"/>
    <property type="project" value="TreeGrafter"/>
</dbReference>
<keyword evidence="2 4" id="KW-0547">Nucleotide-binding</keyword>